<dbReference type="SMART" id="SM00387">
    <property type="entry name" value="HATPase_c"/>
    <property type="match status" value="1"/>
</dbReference>
<sequence length="374" mass="43188">MQPSIQSNSELYDYLEQQESRFIEEWTSQILLDPEDPFKDNVSQNGFKMFELVKQTITGKDVKEHMITLAGKVANERVEANINIGSFVYNVNVGRSIIIKFILKSGIDLENLSLTITKINNLFDDFCYQAVTMYTDIKNEELQQKKFHINQVHKDKLAILGQMSSSFVHEFRNPLTSIIGFNKLLRNEYPNLKYLDIMELELDQLKFRITQFLHTSKMDILGDSNKKMKLRELLEDILNFLYPSFVDVDVQTNLSISEDIEIEANKDEIKQVFVNLLMNSIEALRQKVKPRIINISVEQNTHEEVIIKISNNGPTIPLEVRETIFEPFFTTKDLGTGIGLYVCKNIIEKHQGIMTCDSNEEETTFLISLPAKSK</sequence>
<dbReference type="InterPro" id="IPR005467">
    <property type="entry name" value="His_kinase_dom"/>
</dbReference>
<keyword evidence="4 10" id="KW-0808">Transferase</keyword>
<evidence type="ECO:0000256" key="4">
    <source>
        <dbReference type="ARBA" id="ARBA00022679"/>
    </source>
</evidence>
<protein>
    <recommendedName>
        <fullName evidence="2">histidine kinase</fullName>
        <ecNumber evidence="2">2.7.13.3</ecNumber>
    </recommendedName>
</protein>
<dbReference type="Proteomes" id="UP000193006">
    <property type="component" value="Chromosome"/>
</dbReference>
<evidence type="ECO:0000256" key="6">
    <source>
        <dbReference type="ARBA" id="ARBA00022777"/>
    </source>
</evidence>
<dbReference type="GO" id="GO:0000155">
    <property type="term" value="F:phosphorelay sensor kinase activity"/>
    <property type="evidence" value="ECO:0007669"/>
    <property type="project" value="InterPro"/>
</dbReference>
<dbReference type="SMART" id="SM00388">
    <property type="entry name" value="HisKA"/>
    <property type="match status" value="1"/>
</dbReference>
<dbReference type="GO" id="GO:0005524">
    <property type="term" value="F:ATP binding"/>
    <property type="evidence" value="ECO:0007669"/>
    <property type="project" value="UniProtKB-KW"/>
</dbReference>
<evidence type="ECO:0000256" key="1">
    <source>
        <dbReference type="ARBA" id="ARBA00000085"/>
    </source>
</evidence>
<evidence type="ECO:0000256" key="3">
    <source>
        <dbReference type="ARBA" id="ARBA00022553"/>
    </source>
</evidence>
<accession>A0A1X9MCH4</accession>
<keyword evidence="11" id="KW-1185">Reference proteome</keyword>
<dbReference type="EC" id="2.7.13.3" evidence="2"/>
<keyword evidence="3" id="KW-0597">Phosphoprotein</keyword>
<reference evidence="10 11" key="1">
    <citation type="submission" date="2017-04" db="EMBL/GenBank/DDBJ databases">
        <title>Bacillus krulwichiae AM31D Genome sequencing and assembly.</title>
        <authorList>
            <person name="Krulwich T.A."/>
            <person name="Anastor L."/>
            <person name="Ehrlich R."/>
            <person name="Ehrlich G.D."/>
            <person name="Janto B."/>
        </authorList>
    </citation>
    <scope>NUCLEOTIDE SEQUENCE [LARGE SCALE GENOMIC DNA]</scope>
    <source>
        <strain evidence="10 11">AM31D</strain>
    </source>
</reference>
<evidence type="ECO:0000256" key="5">
    <source>
        <dbReference type="ARBA" id="ARBA00022741"/>
    </source>
</evidence>
<dbReference type="STRING" id="199441.BkAM31D_05045"/>
<dbReference type="PRINTS" id="PR00344">
    <property type="entry name" value="BCTRLSENSOR"/>
</dbReference>
<keyword evidence="5" id="KW-0547">Nucleotide-binding</keyword>
<dbReference type="Pfam" id="PF02518">
    <property type="entry name" value="HATPase_c"/>
    <property type="match status" value="1"/>
</dbReference>
<dbReference type="Pfam" id="PF09385">
    <property type="entry name" value="HisK_N"/>
    <property type="match status" value="1"/>
</dbReference>
<dbReference type="EMBL" id="CP020814">
    <property type="protein sequence ID" value="ARK29271.1"/>
    <property type="molecule type" value="Genomic_DNA"/>
</dbReference>
<dbReference type="KEGG" id="bkw:BkAM31D_05045"/>
<evidence type="ECO:0000313" key="10">
    <source>
        <dbReference type="EMBL" id="ARK29271.1"/>
    </source>
</evidence>
<keyword evidence="7" id="KW-0067">ATP-binding</keyword>
<comment type="catalytic activity">
    <reaction evidence="1">
        <text>ATP + protein L-histidine = ADP + protein N-phospho-L-histidine.</text>
        <dbReference type="EC" id="2.7.13.3"/>
    </reaction>
</comment>
<dbReference type="InterPro" id="IPR018984">
    <property type="entry name" value="Histidine_kinase_N"/>
</dbReference>
<dbReference type="SUPFAM" id="SSF55874">
    <property type="entry name" value="ATPase domain of HSP90 chaperone/DNA topoisomerase II/histidine kinase"/>
    <property type="match status" value="1"/>
</dbReference>
<evidence type="ECO:0000256" key="8">
    <source>
        <dbReference type="ARBA" id="ARBA00023012"/>
    </source>
</evidence>
<dbReference type="InterPro" id="IPR036890">
    <property type="entry name" value="HATPase_C_sf"/>
</dbReference>
<evidence type="ECO:0000256" key="7">
    <source>
        <dbReference type="ARBA" id="ARBA00022840"/>
    </source>
</evidence>
<dbReference type="InterPro" id="IPR004358">
    <property type="entry name" value="Sig_transdc_His_kin-like_C"/>
</dbReference>
<evidence type="ECO:0000256" key="2">
    <source>
        <dbReference type="ARBA" id="ARBA00012438"/>
    </source>
</evidence>
<dbReference type="Gene3D" id="1.10.490.70">
    <property type="entry name" value="Histidine kinase N-terminal domain"/>
    <property type="match status" value="1"/>
</dbReference>
<feature type="domain" description="Histidine kinase" evidence="9">
    <location>
        <begin position="166"/>
        <end position="373"/>
    </location>
</feature>
<proteinExistence type="predicted"/>
<dbReference type="InterPro" id="IPR003661">
    <property type="entry name" value="HisK_dim/P_dom"/>
</dbReference>
<dbReference type="PROSITE" id="PS50109">
    <property type="entry name" value="HIS_KIN"/>
    <property type="match status" value="1"/>
</dbReference>
<dbReference type="PANTHER" id="PTHR43065:SF10">
    <property type="entry name" value="PEROXIDE STRESS-ACTIVATED HISTIDINE KINASE MAK3"/>
    <property type="match status" value="1"/>
</dbReference>
<dbReference type="PANTHER" id="PTHR43065">
    <property type="entry name" value="SENSOR HISTIDINE KINASE"/>
    <property type="match status" value="1"/>
</dbReference>
<dbReference type="SUPFAM" id="SSF47384">
    <property type="entry name" value="Homodimeric domain of signal transducing histidine kinase"/>
    <property type="match status" value="1"/>
</dbReference>
<name>A0A1X9MCH4_9BACI</name>
<dbReference type="Gene3D" id="1.10.287.130">
    <property type="match status" value="1"/>
</dbReference>
<dbReference type="Gene3D" id="3.30.565.10">
    <property type="entry name" value="Histidine kinase-like ATPase, C-terminal domain"/>
    <property type="match status" value="1"/>
</dbReference>
<evidence type="ECO:0000313" key="11">
    <source>
        <dbReference type="Proteomes" id="UP000193006"/>
    </source>
</evidence>
<keyword evidence="6 10" id="KW-0418">Kinase</keyword>
<dbReference type="InterPro" id="IPR036097">
    <property type="entry name" value="HisK_dim/P_sf"/>
</dbReference>
<dbReference type="Pfam" id="PF00512">
    <property type="entry name" value="HisKA"/>
    <property type="match status" value="1"/>
</dbReference>
<dbReference type="InterPro" id="IPR003594">
    <property type="entry name" value="HATPase_dom"/>
</dbReference>
<keyword evidence="8" id="KW-0902">Two-component regulatory system</keyword>
<dbReference type="RefSeq" id="WP_066155604.1">
    <property type="nucleotide sequence ID" value="NZ_CP020814.1"/>
</dbReference>
<dbReference type="AlphaFoldDB" id="A0A1X9MCH4"/>
<dbReference type="CDD" id="cd00082">
    <property type="entry name" value="HisKA"/>
    <property type="match status" value="1"/>
</dbReference>
<organism evidence="10 11">
    <name type="scientific">Halalkalibacter krulwichiae</name>
    <dbReference type="NCBI Taxonomy" id="199441"/>
    <lineage>
        <taxon>Bacteria</taxon>
        <taxon>Bacillati</taxon>
        <taxon>Bacillota</taxon>
        <taxon>Bacilli</taxon>
        <taxon>Bacillales</taxon>
        <taxon>Bacillaceae</taxon>
        <taxon>Halalkalibacter</taxon>
    </lineage>
</organism>
<evidence type="ECO:0000259" key="9">
    <source>
        <dbReference type="PROSITE" id="PS50109"/>
    </source>
</evidence>
<gene>
    <name evidence="10" type="primary">kinA_1</name>
    <name evidence="10" type="ORF">BkAM31D_05045</name>
</gene>